<dbReference type="OMA" id="DMKVMIP"/>
<dbReference type="InterPro" id="IPR048792">
    <property type="entry name" value="CarD_C"/>
</dbReference>
<accession>A0A0M0KMF2</accession>
<dbReference type="PATRIC" id="fig|136160.3.peg.2928"/>
<dbReference type="EMBL" id="LILD01000001">
    <property type="protein sequence ID" value="KOO39578.1"/>
    <property type="molecule type" value="Genomic_DNA"/>
</dbReference>
<dbReference type="SUPFAM" id="SSF141259">
    <property type="entry name" value="CarD-like"/>
    <property type="match status" value="1"/>
</dbReference>
<dbReference type="AlphaFoldDB" id="A0A0M0KMF2"/>
<evidence type="ECO:0000259" key="1">
    <source>
        <dbReference type="SMART" id="SM01058"/>
    </source>
</evidence>
<evidence type="ECO:0000313" key="2">
    <source>
        <dbReference type="EMBL" id="KOO39578.1"/>
    </source>
</evidence>
<organism evidence="2">
    <name type="scientific">Halalkalibacterium halodurans</name>
    <name type="common">Bacillus halodurans</name>
    <dbReference type="NCBI Taxonomy" id="86665"/>
    <lineage>
        <taxon>Bacteria</taxon>
        <taxon>Bacillati</taxon>
        <taxon>Bacillota</taxon>
        <taxon>Bacilli</taxon>
        <taxon>Bacillales</taxon>
        <taxon>Bacillaceae</taxon>
        <taxon>Halalkalibacterium (ex Joshi et al. 2022)</taxon>
    </lineage>
</organism>
<gene>
    <name evidence="2" type="ORF">AMD02_12525</name>
</gene>
<dbReference type="Gene3D" id="1.20.58.1290">
    <property type="entry name" value="CarD-like, C-terminal domain"/>
    <property type="match status" value="1"/>
</dbReference>
<dbReference type="PANTHER" id="PTHR38447:SF1">
    <property type="entry name" value="RNA POLYMERASE-BINDING TRANSCRIPTION FACTOR CARD"/>
    <property type="match status" value="1"/>
</dbReference>
<accession>A0A4Y7X052</accession>
<dbReference type="Pfam" id="PF02559">
    <property type="entry name" value="CarD_TRCF_RID"/>
    <property type="match status" value="1"/>
</dbReference>
<name>A0A0M0KMF2_ALKHA</name>
<proteinExistence type="predicted"/>
<sequence length="164" mass="18424">MFKIGDHVVYPFHGAGVVQDIEEKEILGETHSYFVLHFPLTDIKVMLPKHRIQQSGLRKVIDQSDVDHLIDALQKGPETPLSTNQFSKDTENLLKSGSIIDAAHLISGLAKKQAERTNGLHIQDRNFLQKAKQFIASELIVVKNISEEQAYAFIDEHLPSPSET</sequence>
<dbReference type="InterPro" id="IPR052531">
    <property type="entry name" value="CarD-like_regulator"/>
</dbReference>
<dbReference type="GO" id="GO:0009303">
    <property type="term" value="P:rRNA transcription"/>
    <property type="evidence" value="ECO:0007669"/>
    <property type="project" value="TreeGrafter"/>
</dbReference>
<dbReference type="SMART" id="SM01058">
    <property type="entry name" value="CarD_TRCF"/>
    <property type="match status" value="1"/>
</dbReference>
<protein>
    <submittedName>
        <fullName evidence="2">Transcriptional regulator</fullName>
    </submittedName>
</protein>
<dbReference type="Gene3D" id="2.40.10.170">
    <property type="match status" value="1"/>
</dbReference>
<dbReference type="InterPro" id="IPR042215">
    <property type="entry name" value="CarD-like_C"/>
</dbReference>
<dbReference type="RefSeq" id="WP_010897548.1">
    <property type="nucleotide sequence ID" value="NZ_CP040441.1"/>
</dbReference>
<dbReference type="PANTHER" id="PTHR38447">
    <property type="entry name" value="TRANSCRIPTION FACTOR YDEB-RELATED"/>
    <property type="match status" value="1"/>
</dbReference>
<dbReference type="InterPro" id="IPR003711">
    <property type="entry name" value="CarD-like/TRCF_RID"/>
</dbReference>
<feature type="domain" description="CarD-like/TRCF RNAP-interacting" evidence="1">
    <location>
        <begin position="1"/>
        <end position="110"/>
    </location>
</feature>
<dbReference type="GeneID" id="87597007"/>
<reference evidence="2" key="1">
    <citation type="submission" date="2015-08" db="EMBL/GenBank/DDBJ databases">
        <title>Complete DNA Sequence of Pseudomonas syringae pv. actinidiae, the Causal Agent of Kiwifruit Canker Disease.</title>
        <authorList>
            <person name="Rikkerink E.H.A."/>
            <person name="Fineran P.C."/>
        </authorList>
    </citation>
    <scope>NUCLEOTIDE SEQUENCE</scope>
    <source>
        <strain evidence="2">DSM 13666</strain>
    </source>
</reference>
<dbReference type="Pfam" id="PF21095">
    <property type="entry name" value="CarD_C"/>
    <property type="match status" value="1"/>
</dbReference>
<dbReference type="InterPro" id="IPR036101">
    <property type="entry name" value="CarD-like/TRCF_RID_sf"/>
</dbReference>
<comment type="caution">
    <text evidence="2">The sequence shown here is derived from an EMBL/GenBank/DDBJ whole genome shotgun (WGS) entry which is preliminary data.</text>
</comment>